<name>A0ACC0W413_9STRA</name>
<dbReference type="EMBL" id="CM047583">
    <property type="protein sequence ID" value="KAI9913499.1"/>
    <property type="molecule type" value="Genomic_DNA"/>
</dbReference>
<protein>
    <submittedName>
        <fullName evidence="1">Uncharacterized protein</fullName>
    </submittedName>
</protein>
<gene>
    <name evidence="1" type="ORF">PsorP6_005755</name>
</gene>
<accession>A0ACC0W413</accession>
<keyword evidence="2" id="KW-1185">Reference proteome</keyword>
<organism evidence="1 2">
    <name type="scientific">Peronosclerospora sorghi</name>
    <dbReference type="NCBI Taxonomy" id="230839"/>
    <lineage>
        <taxon>Eukaryota</taxon>
        <taxon>Sar</taxon>
        <taxon>Stramenopiles</taxon>
        <taxon>Oomycota</taxon>
        <taxon>Peronosporomycetes</taxon>
        <taxon>Peronosporales</taxon>
        <taxon>Peronosporaceae</taxon>
        <taxon>Peronosclerospora</taxon>
    </lineage>
</organism>
<sequence>MPVPPITGIKPQSTRKSSSMSGRVFERGASSSADLSREEDLLMLETAEDSLPYTQAEWDVVAAQYNIGRTLEMLSRSAADLIRSHQKLTAVKKLTGDPDFPETVRRAKHLRQNIEARRDAENLDGGVERESDSDENEIYIYRVEGRDNNPTTKAVK</sequence>
<proteinExistence type="predicted"/>
<dbReference type="Proteomes" id="UP001163321">
    <property type="component" value="Chromosome 4"/>
</dbReference>
<evidence type="ECO:0000313" key="1">
    <source>
        <dbReference type="EMBL" id="KAI9913499.1"/>
    </source>
</evidence>
<comment type="caution">
    <text evidence="1">The sequence shown here is derived from an EMBL/GenBank/DDBJ whole genome shotgun (WGS) entry which is preliminary data.</text>
</comment>
<evidence type="ECO:0000313" key="2">
    <source>
        <dbReference type="Proteomes" id="UP001163321"/>
    </source>
</evidence>
<reference evidence="1 2" key="1">
    <citation type="journal article" date="2022" name="bioRxiv">
        <title>The genome of the oomycete Peronosclerospora sorghi, a cosmopolitan pathogen of maize and sorghum, is inflated with dispersed pseudogenes.</title>
        <authorList>
            <person name="Fletcher K."/>
            <person name="Martin F."/>
            <person name="Isakeit T."/>
            <person name="Cavanaugh K."/>
            <person name="Magill C."/>
            <person name="Michelmore R."/>
        </authorList>
    </citation>
    <scope>NUCLEOTIDE SEQUENCE [LARGE SCALE GENOMIC DNA]</scope>
    <source>
        <strain evidence="1">P6</strain>
    </source>
</reference>